<evidence type="ECO:0000313" key="2">
    <source>
        <dbReference type="EMBL" id="KAJ3732789.1"/>
    </source>
</evidence>
<name>A0AA38JCX0_9AGAR</name>
<proteinExistence type="predicted"/>
<comment type="caution">
    <text evidence="2">The sequence shown here is derived from an EMBL/GenBank/DDBJ whole genome shotgun (WGS) entry which is preliminary data.</text>
</comment>
<feature type="compositionally biased region" description="Polar residues" evidence="1">
    <location>
        <begin position="114"/>
        <end position="125"/>
    </location>
</feature>
<gene>
    <name evidence="2" type="ORF">DFJ43DRAFT_1038928</name>
</gene>
<protein>
    <submittedName>
        <fullName evidence="2">Uncharacterized protein</fullName>
    </submittedName>
</protein>
<evidence type="ECO:0000256" key="1">
    <source>
        <dbReference type="SAM" id="MobiDB-lite"/>
    </source>
</evidence>
<dbReference type="Proteomes" id="UP001176059">
    <property type="component" value="Unassembled WGS sequence"/>
</dbReference>
<dbReference type="AlphaFoldDB" id="A0AA38JCX0"/>
<feature type="region of interest" description="Disordered" evidence="1">
    <location>
        <begin position="1"/>
        <end position="52"/>
    </location>
</feature>
<evidence type="ECO:0000313" key="3">
    <source>
        <dbReference type="Proteomes" id="UP001176059"/>
    </source>
</evidence>
<dbReference type="EMBL" id="JANVFO010000021">
    <property type="protein sequence ID" value="KAJ3732789.1"/>
    <property type="molecule type" value="Genomic_DNA"/>
</dbReference>
<feature type="compositionally biased region" description="Basic residues" evidence="1">
    <location>
        <begin position="184"/>
        <end position="195"/>
    </location>
</feature>
<sequence>MASRMSTRGIKLKTPESLLRHTQEELRKAREAKTAEKEEKKAAAKNEAAKKDAAAKARVAHALDVQALKDANLSSLRPDLEVSQPKQKPKKPIKNIPAVDTQPTHYATVESKSRVPTKSRGSINQVGGFEHEGLVNVQELEDHIEQPPNAHEPEDSARELDSDVSEPDYQELEDDEIEVAEKVKAKKLRNARKKDAKSAVRNGIAELRQLAPPTVNSVTPKRKPETENAK</sequence>
<reference evidence="2" key="1">
    <citation type="submission" date="2022-08" db="EMBL/GenBank/DDBJ databases">
        <authorList>
            <consortium name="DOE Joint Genome Institute"/>
            <person name="Min B."/>
            <person name="Sierra-Patev S."/>
            <person name="Naranjo-Ortiz M."/>
            <person name="Looney B."/>
            <person name="Konkel Z."/>
            <person name="Slot J.C."/>
            <person name="Sakamoto Y."/>
            <person name="Steenwyk J.L."/>
            <person name="Rokas A."/>
            <person name="Carro J."/>
            <person name="Camarero S."/>
            <person name="Ferreira P."/>
            <person name="Molpeceres G."/>
            <person name="Ruiz-duenas F.J."/>
            <person name="Serrano A."/>
            <person name="Henrissat B."/>
            <person name="Drula E."/>
            <person name="Hughes K.W."/>
            <person name="Mata J.L."/>
            <person name="Ishikawa N.K."/>
            <person name="Vargas-Isla R."/>
            <person name="Ushijima S."/>
            <person name="Smith C.A."/>
            <person name="Ahrendt S."/>
            <person name="Andreopoulos W."/>
            <person name="He G."/>
            <person name="LaButti K."/>
            <person name="Lipzen A."/>
            <person name="Ng V."/>
            <person name="Riley R."/>
            <person name="Sandor L."/>
            <person name="Barry K."/>
            <person name="Martinez A.T."/>
            <person name="Xiao Y."/>
            <person name="Gibbons J.G."/>
            <person name="Terashima K."/>
            <person name="Hibbett D.S."/>
            <person name="Grigoriev I.V."/>
        </authorList>
    </citation>
    <scope>NUCLEOTIDE SEQUENCE</scope>
    <source>
        <strain evidence="2">ET3784</strain>
    </source>
</reference>
<organism evidence="2 3">
    <name type="scientific">Lentinula guzmanii</name>
    <dbReference type="NCBI Taxonomy" id="2804957"/>
    <lineage>
        <taxon>Eukaryota</taxon>
        <taxon>Fungi</taxon>
        <taxon>Dikarya</taxon>
        <taxon>Basidiomycota</taxon>
        <taxon>Agaricomycotina</taxon>
        <taxon>Agaricomycetes</taxon>
        <taxon>Agaricomycetidae</taxon>
        <taxon>Agaricales</taxon>
        <taxon>Marasmiineae</taxon>
        <taxon>Omphalotaceae</taxon>
        <taxon>Lentinula</taxon>
    </lineage>
</organism>
<reference evidence="2" key="2">
    <citation type="journal article" date="2023" name="Proc. Natl. Acad. Sci. U.S.A.">
        <title>A global phylogenomic analysis of the shiitake genus Lentinula.</title>
        <authorList>
            <person name="Sierra-Patev S."/>
            <person name="Min B."/>
            <person name="Naranjo-Ortiz M."/>
            <person name="Looney B."/>
            <person name="Konkel Z."/>
            <person name="Slot J.C."/>
            <person name="Sakamoto Y."/>
            <person name="Steenwyk J.L."/>
            <person name="Rokas A."/>
            <person name="Carro J."/>
            <person name="Camarero S."/>
            <person name="Ferreira P."/>
            <person name="Molpeceres G."/>
            <person name="Ruiz-Duenas F.J."/>
            <person name="Serrano A."/>
            <person name="Henrissat B."/>
            <person name="Drula E."/>
            <person name="Hughes K.W."/>
            <person name="Mata J.L."/>
            <person name="Ishikawa N.K."/>
            <person name="Vargas-Isla R."/>
            <person name="Ushijima S."/>
            <person name="Smith C.A."/>
            <person name="Donoghue J."/>
            <person name="Ahrendt S."/>
            <person name="Andreopoulos W."/>
            <person name="He G."/>
            <person name="LaButti K."/>
            <person name="Lipzen A."/>
            <person name="Ng V."/>
            <person name="Riley R."/>
            <person name="Sandor L."/>
            <person name="Barry K."/>
            <person name="Martinez A.T."/>
            <person name="Xiao Y."/>
            <person name="Gibbons J.G."/>
            <person name="Terashima K."/>
            <person name="Grigoriev I.V."/>
            <person name="Hibbett D."/>
        </authorList>
    </citation>
    <scope>NUCLEOTIDE SEQUENCE</scope>
    <source>
        <strain evidence="2">ET3784</strain>
    </source>
</reference>
<feature type="compositionally biased region" description="Basic and acidic residues" evidence="1">
    <location>
        <begin position="18"/>
        <end position="52"/>
    </location>
</feature>
<feature type="compositionally biased region" description="Acidic residues" evidence="1">
    <location>
        <begin position="162"/>
        <end position="178"/>
    </location>
</feature>
<feature type="compositionally biased region" description="Basic and acidic residues" evidence="1">
    <location>
        <begin position="140"/>
        <end position="161"/>
    </location>
</feature>
<feature type="region of interest" description="Disordered" evidence="1">
    <location>
        <begin position="70"/>
        <end position="230"/>
    </location>
</feature>
<keyword evidence="3" id="KW-1185">Reference proteome</keyword>
<accession>A0AA38JCX0</accession>